<keyword evidence="2 5" id="KW-0812">Transmembrane</keyword>
<dbReference type="RefSeq" id="WP_185899310.1">
    <property type="nucleotide sequence ID" value="NZ_JACLZK010000002.1"/>
</dbReference>
<evidence type="ECO:0000256" key="3">
    <source>
        <dbReference type="ARBA" id="ARBA00022989"/>
    </source>
</evidence>
<dbReference type="GO" id="GO:0016020">
    <property type="term" value="C:membrane"/>
    <property type="evidence" value="ECO:0007669"/>
    <property type="project" value="UniProtKB-SubCell"/>
</dbReference>
<proteinExistence type="predicted"/>
<dbReference type="Proteomes" id="UP000552683">
    <property type="component" value="Unassembled WGS sequence"/>
</dbReference>
<evidence type="ECO:0000313" key="6">
    <source>
        <dbReference type="EMBL" id="MBC2883727.1"/>
    </source>
</evidence>
<comment type="caution">
    <text evidence="6">The sequence shown here is derived from an EMBL/GenBank/DDBJ whole genome shotgun (WGS) entry which is preliminary data.</text>
</comment>
<reference evidence="6 7" key="1">
    <citation type="submission" date="2020-08" db="EMBL/GenBank/DDBJ databases">
        <title>Complete genome and description of Campylobacter massiliensis Marseille-Q3452 sp. nov.</title>
        <authorList>
            <person name="Antezack A."/>
        </authorList>
    </citation>
    <scope>NUCLEOTIDE SEQUENCE [LARGE SCALE GENOMIC DNA]</scope>
    <source>
        <strain evidence="6 7">Marseille-Q3452</strain>
    </source>
</reference>
<dbReference type="PANTHER" id="PTHR30168:SF0">
    <property type="entry name" value="INNER MEMBRANE PROTEIN"/>
    <property type="match status" value="1"/>
</dbReference>
<name>A0A842J7D8_9BACT</name>
<keyword evidence="3 5" id="KW-1133">Transmembrane helix</keyword>
<dbReference type="AlphaFoldDB" id="A0A842J7D8"/>
<dbReference type="PANTHER" id="PTHR30168">
    <property type="entry name" value="PUTATIVE MEMBRANE PROTEIN YPFJ"/>
    <property type="match status" value="1"/>
</dbReference>
<keyword evidence="7" id="KW-1185">Reference proteome</keyword>
<evidence type="ECO:0000313" key="7">
    <source>
        <dbReference type="Proteomes" id="UP000552683"/>
    </source>
</evidence>
<accession>A0A842J7D8</accession>
<feature type="transmembrane region" description="Helical" evidence="5">
    <location>
        <begin position="20"/>
        <end position="37"/>
    </location>
</feature>
<evidence type="ECO:0000256" key="4">
    <source>
        <dbReference type="ARBA" id="ARBA00023136"/>
    </source>
</evidence>
<evidence type="ECO:0000256" key="1">
    <source>
        <dbReference type="ARBA" id="ARBA00004167"/>
    </source>
</evidence>
<comment type="subcellular location">
    <subcellularLocation>
        <location evidence="1">Membrane</location>
        <topology evidence="1">Single-pass membrane protein</topology>
    </subcellularLocation>
</comment>
<protein>
    <submittedName>
        <fullName evidence="6">Neutral zinc metallopeptidase</fullName>
    </submittedName>
</protein>
<dbReference type="InterPro" id="IPR007343">
    <property type="entry name" value="Uncharacterised_pept_Zn_put"/>
</dbReference>
<sequence>MKWQDSRRSDNVEDRRQNSVNSMGSLGALIPIIRFLLGSNIGRVVLVIGAVAYFMGFNPLALLEGGSTGGQRAALDSPQEKEKVAFVSAVLAQTEDVWSKVFKAGGAQYKEPSLVLFRDAVSSACGMASSQTGPFYCPADKKVYLDLSFFDELEAKYKAAGDFAQAYVIAHEVGHHVQNLLGTLGKINELKSRTKSPIEQNALQVKVELQADCYAGVWAHYMGRYKMLEDGDIEEALNAASAIGDDALQKKYQGRVTPDSFTHGSSKQRMTWFKKGFEGGQPSSCAFEM</sequence>
<dbReference type="EMBL" id="JACLZK010000002">
    <property type="protein sequence ID" value="MBC2883727.1"/>
    <property type="molecule type" value="Genomic_DNA"/>
</dbReference>
<feature type="transmembrane region" description="Helical" evidence="5">
    <location>
        <begin position="43"/>
        <end position="63"/>
    </location>
</feature>
<keyword evidence="4 5" id="KW-0472">Membrane</keyword>
<gene>
    <name evidence="6" type="ORF">H7R39_10775</name>
</gene>
<dbReference type="Pfam" id="PF04228">
    <property type="entry name" value="Zn_peptidase"/>
    <property type="match status" value="1"/>
</dbReference>
<organism evidence="6 7">
    <name type="scientific">Campylobacter massiliensis</name>
    <dbReference type="NCBI Taxonomy" id="2762557"/>
    <lineage>
        <taxon>Bacteria</taxon>
        <taxon>Pseudomonadati</taxon>
        <taxon>Campylobacterota</taxon>
        <taxon>Epsilonproteobacteria</taxon>
        <taxon>Campylobacterales</taxon>
        <taxon>Campylobacteraceae</taxon>
        <taxon>Campylobacter</taxon>
    </lineage>
</organism>
<evidence type="ECO:0000256" key="5">
    <source>
        <dbReference type="SAM" id="Phobius"/>
    </source>
</evidence>
<evidence type="ECO:0000256" key="2">
    <source>
        <dbReference type="ARBA" id="ARBA00022692"/>
    </source>
</evidence>